<protein>
    <submittedName>
        <fullName evidence="2">Uncharacterized protein</fullName>
    </submittedName>
</protein>
<reference evidence="2 5" key="1">
    <citation type="submission" date="2017-09" db="EMBL/GenBank/DDBJ databases">
        <title>Genome sequence of Lactobacillus brevis D7.</title>
        <authorList>
            <person name="Kwon M.-S."/>
            <person name="Lim S.K."/>
            <person name="Choi H.-J."/>
        </authorList>
    </citation>
    <scope>NUCLEOTIDE SEQUENCE [LARGE SCALE GENOMIC DNA]</scope>
    <source>
        <strain evidence="2 5">D7</strain>
    </source>
</reference>
<reference evidence="4" key="2">
    <citation type="submission" date="2018-05" db="EMBL/GenBank/DDBJ databases">
        <title>Genome Comparison of Lactic Acid Bacteria Isolated from non-Wheat Sourdough.</title>
        <authorList>
            <person name="Rice T."/>
            <person name="Axel C."/>
            <person name="Lynch K.M."/>
            <person name="Benz C."/>
            <person name="Arendt E.K."/>
            <person name="Coffey A."/>
        </authorList>
    </citation>
    <scope>NUCLEOTIDE SEQUENCE</scope>
    <source>
        <strain evidence="4">TR055</strain>
    </source>
</reference>
<organism evidence="2 5">
    <name type="scientific">Levilactobacillus brevis</name>
    <name type="common">Lactobacillus brevis</name>
    <dbReference type="NCBI Taxonomy" id="1580"/>
    <lineage>
        <taxon>Bacteria</taxon>
        <taxon>Bacillati</taxon>
        <taxon>Bacillota</taxon>
        <taxon>Bacilli</taxon>
        <taxon>Lactobacillales</taxon>
        <taxon>Lactobacillaceae</taxon>
        <taxon>Levilactobacillus</taxon>
    </lineage>
</organism>
<evidence type="ECO:0000313" key="5">
    <source>
        <dbReference type="Proteomes" id="UP000217918"/>
    </source>
</evidence>
<dbReference type="Proteomes" id="UP000676478">
    <property type="component" value="Unassembled WGS sequence"/>
</dbReference>
<evidence type="ECO:0000313" key="1">
    <source>
        <dbReference type="EMBL" id="MBS1009828.1"/>
    </source>
</evidence>
<evidence type="ECO:0000313" key="2">
    <source>
        <dbReference type="EMBL" id="PBQ24473.1"/>
    </source>
</evidence>
<proteinExistence type="predicted"/>
<dbReference type="Proteomes" id="UP000307074">
    <property type="component" value="Chromosome"/>
</dbReference>
<dbReference type="EMBL" id="QFDK01000003">
    <property type="protein sequence ID" value="TOZ04992.1"/>
    <property type="molecule type" value="Genomic_DNA"/>
</dbReference>
<dbReference type="OrthoDB" id="2324726at2"/>
<dbReference type="GeneID" id="56993728"/>
<dbReference type="Proteomes" id="UP000785759">
    <property type="component" value="Unassembled WGS sequence"/>
</dbReference>
<gene>
    <name evidence="2" type="ORF">CNR29_10795</name>
    <name evidence="4" type="ORF">DIS17_03350</name>
    <name evidence="1" type="ORF">JK167_03135</name>
    <name evidence="3" type="ORF">UCCLBBS449_1995</name>
</gene>
<evidence type="ECO:0000313" key="4">
    <source>
        <dbReference type="EMBL" id="TOZ04992.1"/>
    </source>
</evidence>
<reference evidence="3 6" key="3">
    <citation type="submission" date="2018-07" db="EMBL/GenBank/DDBJ databases">
        <authorList>
            <person name="Feyereisen M."/>
        </authorList>
    </citation>
    <scope>NUCLEOTIDE SEQUENCE [LARGE SCALE GENOMIC DNA]</scope>
    <source>
        <strain evidence="3 6">UCCLBBS449</strain>
    </source>
</reference>
<dbReference type="Proteomes" id="UP000217918">
    <property type="component" value="Unassembled WGS sequence"/>
</dbReference>
<sequence>MAKKNERAARHAIIVDMNDFLMDYAAAKLGAQPDLAQQVAAAAQPDLTGLDTLLKDDGVGRRTKYLDVAAGFLRDEADADEADTPHDFTAASEALAHEAITYLAQHAKDFDRWEEA</sequence>
<accession>A0A0C1Q5R3</accession>
<dbReference type="AlphaFoldDB" id="A0A0C1Q5R3"/>
<dbReference type="EMBL" id="CP031198">
    <property type="protein sequence ID" value="QCZ53917.1"/>
    <property type="molecule type" value="Genomic_DNA"/>
</dbReference>
<evidence type="ECO:0000313" key="6">
    <source>
        <dbReference type="Proteomes" id="UP000307074"/>
    </source>
</evidence>
<dbReference type="RefSeq" id="WP_024526442.1">
    <property type="nucleotide sequence ID" value="NZ_BEWS01000002.1"/>
</dbReference>
<reference evidence="1" key="4">
    <citation type="submission" date="2020-12" db="EMBL/GenBank/DDBJ databases">
        <authorList>
            <person name="Mcmullen J.G."/>
        </authorList>
    </citation>
    <scope>NUCLEOTIDE SEQUENCE</scope>
    <source>
        <strain evidence="1">Dm-2019-70</strain>
    </source>
</reference>
<dbReference type="EMBL" id="JAERKF010000003">
    <property type="protein sequence ID" value="MBS1009828.1"/>
    <property type="molecule type" value="Genomic_DNA"/>
</dbReference>
<name>A0A0C1Q5R3_LEVBR</name>
<reference evidence="1" key="5">
    <citation type="submission" date="2022-09" db="EMBL/GenBank/DDBJ databases">
        <title>Genome-inferred correspondence between phylogeny and metabolic traits in the wild Drosophila gut microbiome.</title>
        <authorList>
            <person name="Bueno E."/>
            <person name="Blow F."/>
            <person name="Douglas A.E."/>
        </authorList>
    </citation>
    <scope>NUCLEOTIDE SEQUENCE</scope>
    <source>
        <strain evidence="1">Dm-2019-70</strain>
    </source>
</reference>
<evidence type="ECO:0000313" key="3">
    <source>
        <dbReference type="EMBL" id="QCZ53917.1"/>
    </source>
</evidence>
<dbReference type="EMBL" id="NVYO01000001">
    <property type="protein sequence ID" value="PBQ24473.1"/>
    <property type="molecule type" value="Genomic_DNA"/>
</dbReference>